<gene>
    <name evidence="4" type="ORF">BSAL_47835</name>
</gene>
<feature type="region of interest" description="Disordered" evidence="2">
    <location>
        <begin position="1"/>
        <end position="119"/>
    </location>
</feature>
<evidence type="ECO:0000256" key="1">
    <source>
        <dbReference type="PROSITE-ProRule" id="PRU00239"/>
    </source>
</evidence>
<dbReference type="EMBL" id="CYKH01002240">
    <property type="protein sequence ID" value="CUG94368.1"/>
    <property type="molecule type" value="Genomic_DNA"/>
</dbReference>
<organism evidence="4 5">
    <name type="scientific">Bodo saltans</name>
    <name type="common">Flagellated protozoan</name>
    <dbReference type="NCBI Taxonomy" id="75058"/>
    <lineage>
        <taxon>Eukaryota</taxon>
        <taxon>Discoba</taxon>
        <taxon>Euglenozoa</taxon>
        <taxon>Kinetoplastea</taxon>
        <taxon>Metakinetoplastina</taxon>
        <taxon>Eubodonida</taxon>
        <taxon>Bodonidae</taxon>
        <taxon>Bodo</taxon>
    </lineage>
</organism>
<evidence type="ECO:0000259" key="3">
    <source>
        <dbReference type="PROSITE" id="PS50203"/>
    </source>
</evidence>
<dbReference type="Proteomes" id="UP000051952">
    <property type="component" value="Unassembled WGS sequence"/>
</dbReference>
<feature type="domain" description="Calpain catalytic" evidence="3">
    <location>
        <begin position="227"/>
        <end position="592"/>
    </location>
</feature>
<feature type="compositionally biased region" description="Basic and acidic residues" evidence="2">
    <location>
        <begin position="102"/>
        <end position="112"/>
    </location>
</feature>
<protein>
    <submittedName>
        <fullName evidence="4">Calpain-like cysteine peptidase, putative</fullName>
    </submittedName>
</protein>
<feature type="compositionally biased region" description="Polar residues" evidence="2">
    <location>
        <begin position="21"/>
        <end position="35"/>
    </location>
</feature>
<feature type="region of interest" description="Disordered" evidence="2">
    <location>
        <begin position="350"/>
        <end position="386"/>
    </location>
</feature>
<feature type="compositionally biased region" description="Polar residues" evidence="2">
    <location>
        <begin position="48"/>
        <end position="58"/>
    </location>
</feature>
<dbReference type="PANTHER" id="PTHR10183:SF423">
    <property type="entry name" value="LEUCINE-RICH REPEAT PROTEIN (LRRP)"/>
    <property type="match status" value="1"/>
</dbReference>
<dbReference type="AlphaFoldDB" id="A0A0S4JS70"/>
<dbReference type="SUPFAM" id="SSF101601">
    <property type="entry name" value="Smp-1-like"/>
    <property type="match status" value="1"/>
</dbReference>
<keyword evidence="5" id="KW-1185">Reference proteome</keyword>
<comment type="caution">
    <text evidence="1">Lacks conserved residue(s) required for the propagation of feature annotation.</text>
</comment>
<dbReference type="InterPro" id="IPR038765">
    <property type="entry name" value="Papain-like_cys_pep_sf"/>
</dbReference>
<reference evidence="5" key="1">
    <citation type="submission" date="2015-09" db="EMBL/GenBank/DDBJ databases">
        <authorList>
            <consortium name="Pathogen Informatics"/>
        </authorList>
    </citation>
    <scope>NUCLEOTIDE SEQUENCE [LARGE SCALE GENOMIC DNA]</scope>
    <source>
        <strain evidence="5">Lake Konstanz</strain>
    </source>
</reference>
<dbReference type="VEuPathDB" id="TriTrypDB:BSAL_47835"/>
<evidence type="ECO:0000256" key="2">
    <source>
        <dbReference type="SAM" id="MobiDB-lite"/>
    </source>
</evidence>
<feature type="compositionally biased region" description="Gly residues" evidence="2">
    <location>
        <begin position="354"/>
        <end position="366"/>
    </location>
</feature>
<dbReference type="InterPro" id="IPR022684">
    <property type="entry name" value="Calpain_cysteine_protease"/>
</dbReference>
<proteinExistence type="predicted"/>
<dbReference type="InterPro" id="IPR001300">
    <property type="entry name" value="Peptidase_C2_calpain_cat"/>
</dbReference>
<evidence type="ECO:0000313" key="4">
    <source>
        <dbReference type="EMBL" id="CUG94368.1"/>
    </source>
</evidence>
<dbReference type="OrthoDB" id="424753at2759"/>
<sequence>MESAPFVLNGGTQQQQQQQQAFSTSAFVDPNSSATDYRGGNFGGVGASLTSSPQQASSFKDRSAIASPSGSAAYVPSANVPSSTTTRTNATKDGKLVSIKTEMPRKGDEPAESHISIQNTTSDQYIVEYTFSSNSNVEAVGDTVVDGRTFRLNLYPHETKPFVCGIISGYKMSCRFGPPDEGYVPSTSLTDADLLPLVNRVRTVWRRSPAGTDVAEIASLCRNEGTPFIDIDFPPVSSAMVRSFELMQDEAPPIVMWFPPEKWLPKGTPAELCRSAVNPTALATSTDCDNGWLVSGMAALAEDPNLVGQIFSPTLASDEQMGLYSVWINKHGLWNIVTVDSYLPCRDVSSPQTGGNGANGSGGNSGGNHNNDPNNRQSSSSRHRAKGDNVTKYQLFGARAKSDENDIWPAILEKVFAKCHGSYYSLRHGDVLEALQDLTGFPVEKFDWTRDRDTSVFPSIHKALSTHLSHSHSTETAQGSSNIVMLATTTSAVSDSKVIRSIGLEPNGAFRVLAAVAVDQFRLILIRVSLKYEGHAWTGNWSEASDMWRRYPNAHKACQAAAANIEDIESCIWMEWRDVARYFGGCGVCYCRPHWLDVRIGNRFQKNKPACMVQVYVGGGGTRMFLGIHQKDRRGLPNTDPDHLYGAFLLTVVAAGATAGTWEILAQSHGGTFWRGRDAFLDVTFPPSQQPYYIIPRRYSAEGIKDTVLSLHVEHREVVTMALLETSDEVLQSLRYTPLNKFNPTADAMPISRVDCQLDREPATQLAW</sequence>
<evidence type="ECO:0000313" key="5">
    <source>
        <dbReference type="Proteomes" id="UP000051952"/>
    </source>
</evidence>
<dbReference type="PANTHER" id="PTHR10183">
    <property type="entry name" value="CALPAIN"/>
    <property type="match status" value="1"/>
</dbReference>
<feature type="compositionally biased region" description="Polar residues" evidence="2">
    <location>
        <begin position="79"/>
        <end position="89"/>
    </location>
</feature>
<dbReference type="Pfam" id="PF00648">
    <property type="entry name" value="Peptidase_C2"/>
    <property type="match status" value="2"/>
</dbReference>
<dbReference type="GO" id="GO:0004198">
    <property type="term" value="F:calcium-dependent cysteine-type endopeptidase activity"/>
    <property type="evidence" value="ECO:0007669"/>
    <property type="project" value="InterPro"/>
</dbReference>
<dbReference type="Gene3D" id="3.90.70.10">
    <property type="entry name" value="Cysteine proteinases"/>
    <property type="match status" value="1"/>
</dbReference>
<accession>A0A0S4JS70</accession>
<dbReference type="SMART" id="SM00230">
    <property type="entry name" value="CysPc"/>
    <property type="match status" value="1"/>
</dbReference>
<dbReference type="PROSITE" id="PS50203">
    <property type="entry name" value="CALPAIN_CAT"/>
    <property type="match status" value="1"/>
</dbReference>
<name>A0A0S4JS70_BODSA</name>
<dbReference type="InterPro" id="IPR036310">
    <property type="entry name" value="Smp-1-like_sf"/>
</dbReference>
<dbReference type="SUPFAM" id="SSF54001">
    <property type="entry name" value="Cysteine proteinases"/>
    <property type="match status" value="1"/>
</dbReference>
<dbReference type="GO" id="GO:0006508">
    <property type="term" value="P:proteolysis"/>
    <property type="evidence" value="ECO:0007669"/>
    <property type="project" value="InterPro"/>
</dbReference>